<dbReference type="AlphaFoldDB" id="A0A2J6Q0Z8"/>
<dbReference type="STRING" id="1745343.A0A2J6Q0Z8"/>
<dbReference type="EMBL" id="KZ613487">
    <property type="protein sequence ID" value="PMD19965.1"/>
    <property type="molecule type" value="Genomic_DNA"/>
</dbReference>
<keyword evidence="3" id="KW-0560">Oxidoreductase</keyword>
<dbReference type="InterPro" id="IPR036291">
    <property type="entry name" value="NAD(P)-bd_dom_sf"/>
</dbReference>
<keyword evidence="2" id="KW-0521">NADP</keyword>
<sequence length="279" mass="30085">MGSLTQEWASTPKLSDSVMKMFDMAGKVAIVTGGSGGIGYEAARALAEAGSNIALWYSQANNTDKLAATIERDLGVKAMAYKCAVENFEEVRDQAAAVVRDFGRLDVIIANAGISRPSKIPYISKVAPAWPLTFSQGGIDDPVENWEQVIVAGEIFRKQGSGNLIFNASISGHIANVPQRQACYNASKAGVIHLAKLLAVEWAGFTRLNTISPGYIKTPISDGCSKEMKDEWFSLNPMRREAELPDARELKGIYLYLASDASTFTTGVDIIVDGGHCCR</sequence>
<dbReference type="PRINTS" id="PR00080">
    <property type="entry name" value="SDRFAMILY"/>
</dbReference>
<evidence type="ECO:0000313" key="4">
    <source>
        <dbReference type="EMBL" id="PMD19965.1"/>
    </source>
</evidence>
<evidence type="ECO:0000256" key="1">
    <source>
        <dbReference type="ARBA" id="ARBA00006484"/>
    </source>
</evidence>
<name>A0A2J6Q0Z8_9HELO</name>
<dbReference type="OrthoDB" id="1888931at2759"/>
<dbReference type="Proteomes" id="UP000235672">
    <property type="component" value="Unassembled WGS sequence"/>
</dbReference>
<keyword evidence="5" id="KW-1185">Reference proteome</keyword>
<dbReference type="GO" id="GO:0050664">
    <property type="term" value="F:oxidoreductase activity, acting on NAD(P)H, oxygen as acceptor"/>
    <property type="evidence" value="ECO:0007669"/>
    <property type="project" value="TreeGrafter"/>
</dbReference>
<dbReference type="Gene3D" id="3.40.50.720">
    <property type="entry name" value="NAD(P)-binding Rossmann-like Domain"/>
    <property type="match status" value="1"/>
</dbReference>
<dbReference type="SUPFAM" id="SSF51735">
    <property type="entry name" value="NAD(P)-binding Rossmann-fold domains"/>
    <property type="match status" value="1"/>
</dbReference>
<protein>
    <submittedName>
        <fullName evidence="4">Putative short-chain dehydrogenase</fullName>
    </submittedName>
</protein>
<dbReference type="InterPro" id="IPR020904">
    <property type="entry name" value="Sc_DH/Rdtase_CS"/>
</dbReference>
<evidence type="ECO:0000256" key="2">
    <source>
        <dbReference type="ARBA" id="ARBA00022857"/>
    </source>
</evidence>
<gene>
    <name evidence="4" type="ORF">NA56DRAFT_750220</name>
</gene>
<dbReference type="PANTHER" id="PTHR43008:SF13">
    <property type="entry name" value="L-XYLULOSE REDUCTASE-RELATED"/>
    <property type="match status" value="1"/>
</dbReference>
<proteinExistence type="inferred from homology"/>
<dbReference type="InterPro" id="IPR002347">
    <property type="entry name" value="SDR_fam"/>
</dbReference>
<comment type="similarity">
    <text evidence="1">Belongs to the short-chain dehydrogenases/reductases (SDR) family.</text>
</comment>
<dbReference type="PROSITE" id="PS00061">
    <property type="entry name" value="ADH_SHORT"/>
    <property type="match status" value="1"/>
</dbReference>
<dbReference type="PRINTS" id="PR00081">
    <property type="entry name" value="GDHRDH"/>
</dbReference>
<dbReference type="GO" id="GO:0016616">
    <property type="term" value="F:oxidoreductase activity, acting on the CH-OH group of donors, NAD or NADP as acceptor"/>
    <property type="evidence" value="ECO:0007669"/>
    <property type="project" value="UniProtKB-ARBA"/>
</dbReference>
<evidence type="ECO:0000313" key="5">
    <source>
        <dbReference type="Proteomes" id="UP000235672"/>
    </source>
</evidence>
<reference evidence="4 5" key="1">
    <citation type="submission" date="2016-05" db="EMBL/GenBank/DDBJ databases">
        <title>A degradative enzymes factory behind the ericoid mycorrhizal symbiosis.</title>
        <authorList>
            <consortium name="DOE Joint Genome Institute"/>
            <person name="Martino E."/>
            <person name="Morin E."/>
            <person name="Grelet G."/>
            <person name="Kuo A."/>
            <person name="Kohler A."/>
            <person name="Daghino S."/>
            <person name="Barry K."/>
            <person name="Choi C."/>
            <person name="Cichocki N."/>
            <person name="Clum A."/>
            <person name="Copeland A."/>
            <person name="Hainaut M."/>
            <person name="Haridas S."/>
            <person name="Labutti K."/>
            <person name="Lindquist E."/>
            <person name="Lipzen A."/>
            <person name="Khouja H.-R."/>
            <person name="Murat C."/>
            <person name="Ohm R."/>
            <person name="Olson A."/>
            <person name="Spatafora J."/>
            <person name="Veneault-Fourrey C."/>
            <person name="Henrissat B."/>
            <person name="Grigoriev I."/>
            <person name="Martin F."/>
            <person name="Perotto S."/>
        </authorList>
    </citation>
    <scope>NUCLEOTIDE SEQUENCE [LARGE SCALE GENOMIC DNA]</scope>
    <source>
        <strain evidence="4 5">UAMH 7357</strain>
    </source>
</reference>
<dbReference type="PANTHER" id="PTHR43008">
    <property type="entry name" value="BENZIL REDUCTASE"/>
    <property type="match status" value="1"/>
</dbReference>
<accession>A0A2J6Q0Z8</accession>
<organism evidence="4 5">
    <name type="scientific">Hyaloscypha hepaticicola</name>
    <dbReference type="NCBI Taxonomy" id="2082293"/>
    <lineage>
        <taxon>Eukaryota</taxon>
        <taxon>Fungi</taxon>
        <taxon>Dikarya</taxon>
        <taxon>Ascomycota</taxon>
        <taxon>Pezizomycotina</taxon>
        <taxon>Leotiomycetes</taxon>
        <taxon>Helotiales</taxon>
        <taxon>Hyaloscyphaceae</taxon>
        <taxon>Hyaloscypha</taxon>
    </lineage>
</organism>
<evidence type="ECO:0000256" key="3">
    <source>
        <dbReference type="ARBA" id="ARBA00023002"/>
    </source>
</evidence>
<dbReference type="Pfam" id="PF13561">
    <property type="entry name" value="adh_short_C2"/>
    <property type="match status" value="1"/>
</dbReference>